<dbReference type="InterPro" id="IPR025558">
    <property type="entry name" value="DUF4283"/>
</dbReference>
<evidence type="ECO:0000256" key="1">
    <source>
        <dbReference type="SAM" id="MobiDB-lite"/>
    </source>
</evidence>
<proteinExistence type="predicted"/>
<dbReference type="Pfam" id="PF14392">
    <property type="entry name" value="zf-CCHC_4"/>
    <property type="match status" value="1"/>
</dbReference>
<dbReference type="InterPro" id="IPR040256">
    <property type="entry name" value="At4g02000-like"/>
</dbReference>
<dbReference type="InterPro" id="IPR025836">
    <property type="entry name" value="Zn_knuckle_CX2CX4HX4C"/>
</dbReference>
<dbReference type="PANTHER" id="PTHR31286:SF153">
    <property type="entry name" value="DUF4283 DOMAIN PROTEIN"/>
    <property type="match status" value="1"/>
</dbReference>
<feature type="domain" description="DUF4283" evidence="2">
    <location>
        <begin position="1"/>
        <end position="59"/>
    </location>
</feature>
<evidence type="ECO:0000313" key="5">
    <source>
        <dbReference type="Proteomes" id="UP000701853"/>
    </source>
</evidence>
<feature type="region of interest" description="Disordered" evidence="1">
    <location>
        <begin position="185"/>
        <end position="205"/>
    </location>
</feature>
<reference evidence="4 5" key="1">
    <citation type="journal article" date="2021" name="bioRxiv">
        <title>The Gossypium anomalum genome as a resource for cotton improvement and evolutionary analysis of hybrid incompatibility.</title>
        <authorList>
            <person name="Grover C.E."/>
            <person name="Yuan D."/>
            <person name="Arick M.A."/>
            <person name="Miller E.R."/>
            <person name="Hu G."/>
            <person name="Peterson D.G."/>
            <person name="Wendel J.F."/>
            <person name="Udall J.A."/>
        </authorList>
    </citation>
    <scope>NUCLEOTIDE SEQUENCE [LARGE SCALE GENOMIC DNA]</scope>
    <source>
        <strain evidence="4">JFW-Udall</strain>
        <tissue evidence="4">Leaf</tissue>
    </source>
</reference>
<organism evidence="4 5">
    <name type="scientific">Gossypium anomalum</name>
    <dbReference type="NCBI Taxonomy" id="47600"/>
    <lineage>
        <taxon>Eukaryota</taxon>
        <taxon>Viridiplantae</taxon>
        <taxon>Streptophyta</taxon>
        <taxon>Embryophyta</taxon>
        <taxon>Tracheophyta</taxon>
        <taxon>Spermatophyta</taxon>
        <taxon>Magnoliopsida</taxon>
        <taxon>eudicotyledons</taxon>
        <taxon>Gunneridae</taxon>
        <taxon>Pentapetalae</taxon>
        <taxon>rosids</taxon>
        <taxon>malvids</taxon>
        <taxon>Malvales</taxon>
        <taxon>Malvaceae</taxon>
        <taxon>Malvoideae</taxon>
        <taxon>Gossypium</taxon>
    </lineage>
</organism>
<dbReference type="PANTHER" id="PTHR31286">
    <property type="entry name" value="GLYCINE-RICH CELL WALL STRUCTURAL PROTEIN 1.8-LIKE"/>
    <property type="match status" value="1"/>
</dbReference>
<comment type="caution">
    <text evidence="4">The sequence shown here is derived from an EMBL/GenBank/DDBJ whole genome shotgun (WGS) entry which is preliminary data.</text>
</comment>
<dbReference type="Pfam" id="PF14111">
    <property type="entry name" value="DUF4283"/>
    <property type="match status" value="1"/>
</dbReference>
<evidence type="ECO:0008006" key="6">
    <source>
        <dbReference type="Google" id="ProtNLM"/>
    </source>
</evidence>
<dbReference type="AlphaFoldDB" id="A0A8J6D7S0"/>
<dbReference type="EMBL" id="JAHUZN010000004">
    <property type="protein sequence ID" value="KAG8496850.1"/>
    <property type="molecule type" value="Genomic_DNA"/>
</dbReference>
<dbReference type="Proteomes" id="UP000701853">
    <property type="component" value="Chromosome 4"/>
</dbReference>
<evidence type="ECO:0000313" key="4">
    <source>
        <dbReference type="EMBL" id="KAG8496850.1"/>
    </source>
</evidence>
<accession>A0A8J6D7S0</accession>
<name>A0A8J6D7S0_9ROSI</name>
<dbReference type="OrthoDB" id="1729074at2759"/>
<evidence type="ECO:0000259" key="3">
    <source>
        <dbReference type="Pfam" id="PF14392"/>
    </source>
</evidence>
<sequence>MANIWHPLESVQISNLAEKHFLFKFFNELDINWVITGTLWTFNNHLLIFYRIQENEDPMSILLVYSDWWVHIHDLPPGFFRDSMAVQFKNFIGKYMEYNVKQLSNGYKNYLCIRVQIDVRKPPKRRKKIMISDSNFTYKKFKYEKLTLFCFLCGCLGHGDNFCLMRLQHEGSNFTDALNGLQQKQESRHNGGKDLVPNKSQQLGTSLNGDELRKVLAGVGPANRLDLTSMECKSEDDPIVNEKGKKRQRFDSLISNISTVQDSLEIISGHSAYLQ</sequence>
<gene>
    <name evidence="4" type="ORF">CXB51_008116</name>
</gene>
<evidence type="ECO:0000259" key="2">
    <source>
        <dbReference type="Pfam" id="PF14111"/>
    </source>
</evidence>
<feature type="domain" description="Zinc knuckle CX2CX4HX4C" evidence="3">
    <location>
        <begin position="117"/>
        <end position="164"/>
    </location>
</feature>
<protein>
    <recommendedName>
        <fullName evidence="6">Zinc knuckle CX2CX4HX4C domain-containing protein</fullName>
    </recommendedName>
</protein>
<keyword evidence="5" id="KW-1185">Reference proteome</keyword>